<dbReference type="GO" id="GO:0022625">
    <property type="term" value="C:cytosolic large ribosomal subunit"/>
    <property type="evidence" value="ECO:0007669"/>
    <property type="project" value="TreeGrafter"/>
</dbReference>
<dbReference type="GO" id="GO:0006412">
    <property type="term" value="P:translation"/>
    <property type="evidence" value="ECO:0007669"/>
    <property type="project" value="UniProtKB-UniRule"/>
</dbReference>
<dbReference type="PANTHER" id="PTHR14413:SF16">
    <property type="entry name" value="LARGE RIBOSOMAL SUBUNIT PROTEIN BL17M"/>
    <property type="match status" value="1"/>
</dbReference>
<dbReference type="SUPFAM" id="SSF64263">
    <property type="entry name" value="Prokaryotic ribosomal protein L17"/>
    <property type="match status" value="1"/>
</dbReference>
<gene>
    <name evidence="4" type="primary">rplQ</name>
    <name evidence="6" type="ORF">ENX07_02560</name>
</gene>
<evidence type="ECO:0000256" key="4">
    <source>
        <dbReference type="HAMAP-Rule" id="MF_01368"/>
    </source>
</evidence>
<dbReference type="EMBL" id="DTMQ01000016">
    <property type="protein sequence ID" value="HGE98941.1"/>
    <property type="molecule type" value="Genomic_DNA"/>
</dbReference>
<evidence type="ECO:0000256" key="2">
    <source>
        <dbReference type="ARBA" id="ARBA00022980"/>
    </source>
</evidence>
<accession>A0A7C3UW59</accession>
<name>A0A7C3UW59_UNCW3</name>
<proteinExistence type="inferred from homology"/>
<evidence type="ECO:0000256" key="1">
    <source>
        <dbReference type="ARBA" id="ARBA00008777"/>
    </source>
</evidence>
<organism evidence="6">
    <name type="scientific">candidate division WOR-3 bacterium</name>
    <dbReference type="NCBI Taxonomy" id="2052148"/>
    <lineage>
        <taxon>Bacteria</taxon>
        <taxon>Bacteria division WOR-3</taxon>
    </lineage>
</organism>
<dbReference type="AlphaFoldDB" id="A0A7C3UW59"/>
<dbReference type="GO" id="GO:0003735">
    <property type="term" value="F:structural constituent of ribosome"/>
    <property type="evidence" value="ECO:0007669"/>
    <property type="project" value="InterPro"/>
</dbReference>
<keyword evidence="2 4" id="KW-0689">Ribosomal protein</keyword>
<protein>
    <recommendedName>
        <fullName evidence="4">Large ribosomal subunit protein bL17</fullName>
    </recommendedName>
</protein>
<dbReference type="FunFam" id="3.90.1030.10:FF:000001">
    <property type="entry name" value="50S ribosomal protein L17"/>
    <property type="match status" value="1"/>
</dbReference>
<comment type="caution">
    <text evidence="6">The sequence shown here is derived from an EMBL/GenBank/DDBJ whole genome shotgun (WGS) entry which is preliminary data.</text>
</comment>
<comment type="subunit">
    <text evidence="4">Part of the 50S ribosomal subunit. Contacts protein L32.</text>
</comment>
<dbReference type="InterPro" id="IPR000456">
    <property type="entry name" value="Ribosomal_bL17"/>
</dbReference>
<dbReference type="Gene3D" id="3.90.1030.10">
    <property type="entry name" value="Ribosomal protein L17"/>
    <property type="match status" value="1"/>
</dbReference>
<dbReference type="PANTHER" id="PTHR14413">
    <property type="entry name" value="RIBOSOMAL PROTEIN L17"/>
    <property type="match status" value="1"/>
</dbReference>
<dbReference type="HAMAP" id="MF_01368">
    <property type="entry name" value="Ribosomal_bL17"/>
    <property type="match status" value="1"/>
</dbReference>
<keyword evidence="3 4" id="KW-0687">Ribonucleoprotein</keyword>
<reference evidence="6" key="1">
    <citation type="journal article" date="2020" name="mSystems">
        <title>Genome- and Community-Level Interaction Insights into Carbon Utilization and Element Cycling Functions of Hydrothermarchaeota in Hydrothermal Sediment.</title>
        <authorList>
            <person name="Zhou Z."/>
            <person name="Liu Y."/>
            <person name="Xu W."/>
            <person name="Pan J."/>
            <person name="Luo Z.H."/>
            <person name="Li M."/>
        </authorList>
    </citation>
    <scope>NUCLEOTIDE SEQUENCE [LARGE SCALE GENOMIC DNA]</scope>
    <source>
        <strain evidence="6">SpSt-906</strain>
    </source>
</reference>
<dbReference type="NCBIfam" id="TIGR00059">
    <property type="entry name" value="L17"/>
    <property type="match status" value="1"/>
</dbReference>
<evidence type="ECO:0000313" key="6">
    <source>
        <dbReference type="EMBL" id="HGE98941.1"/>
    </source>
</evidence>
<comment type="similarity">
    <text evidence="1 4 5">Belongs to the bacterial ribosomal protein bL17 family.</text>
</comment>
<dbReference type="Pfam" id="PF01196">
    <property type="entry name" value="Ribosomal_L17"/>
    <property type="match status" value="1"/>
</dbReference>
<evidence type="ECO:0000256" key="3">
    <source>
        <dbReference type="ARBA" id="ARBA00023274"/>
    </source>
</evidence>
<dbReference type="InterPro" id="IPR036373">
    <property type="entry name" value="Ribosomal_bL17_sf"/>
</dbReference>
<evidence type="ECO:0000256" key="5">
    <source>
        <dbReference type="RuleBase" id="RU000660"/>
    </source>
</evidence>
<sequence>MRHGRKGKKLGRKKEHRVAMLKNLLTSLLIHERIKTTLPKAKVTKSLAERLIARAQEDSLSQRRYAQRILGDKKLVKRLFTEIAPRFKERVGGYCRIVRAGFRPGDNAEMAILELVEKGERK</sequence>